<protein>
    <submittedName>
        <fullName evidence="2">Uncharacterized protein</fullName>
    </submittedName>
</protein>
<sequence>MLFGVEACKQHRDIIAASIQRPSRRDIPGASGGEVQGVSHSTKSLAPIGVCLESRVSGAVGGDANVGADAIDTSQDNVGLPPPTHPTAGLKNTTVTSGPASQAAPIVAMGRPASLSPTLKIGPDLAKEVTTSGGTRARQSGGRSRTAIWQTTGMQQPPPPSPPPDHGASSSVRSPGPSSCMSSLAPGRMLPQSPPDASSMLLGSPAADGLCSSSTLPFQASTGSPPPLPISSVASGSGPPTLWMQYQRPSGLIAKFPPPGQQAHVTFTMLHQPRPTLNLGSNKKVNVMAAISCMRVFNVVRHWITKFPGVFVSSAARQTSVQLGRVKETNPLTSVFQ</sequence>
<dbReference type="EMBL" id="CAAALY010011930">
    <property type="protein sequence ID" value="VEL11484.1"/>
    <property type="molecule type" value="Genomic_DNA"/>
</dbReference>
<evidence type="ECO:0000313" key="2">
    <source>
        <dbReference type="EMBL" id="VEL11484.1"/>
    </source>
</evidence>
<gene>
    <name evidence="2" type="ORF">PXEA_LOCUS4924</name>
</gene>
<dbReference type="AlphaFoldDB" id="A0A448WGW9"/>
<accession>A0A448WGW9</accession>
<proteinExistence type="predicted"/>
<evidence type="ECO:0000256" key="1">
    <source>
        <dbReference type="SAM" id="MobiDB-lite"/>
    </source>
</evidence>
<feature type="compositionally biased region" description="Pro residues" evidence="1">
    <location>
        <begin position="156"/>
        <end position="165"/>
    </location>
</feature>
<name>A0A448WGW9_9PLAT</name>
<dbReference type="Proteomes" id="UP000784294">
    <property type="component" value="Unassembled WGS sequence"/>
</dbReference>
<comment type="caution">
    <text evidence="2">The sequence shown here is derived from an EMBL/GenBank/DDBJ whole genome shotgun (WGS) entry which is preliminary data.</text>
</comment>
<keyword evidence="3" id="KW-1185">Reference proteome</keyword>
<feature type="region of interest" description="Disordered" evidence="1">
    <location>
        <begin position="151"/>
        <end position="236"/>
    </location>
</feature>
<reference evidence="2" key="1">
    <citation type="submission" date="2018-11" db="EMBL/GenBank/DDBJ databases">
        <authorList>
            <consortium name="Pathogen Informatics"/>
        </authorList>
    </citation>
    <scope>NUCLEOTIDE SEQUENCE</scope>
</reference>
<feature type="compositionally biased region" description="Polar residues" evidence="1">
    <location>
        <begin position="211"/>
        <end position="223"/>
    </location>
</feature>
<organism evidence="2 3">
    <name type="scientific">Protopolystoma xenopodis</name>
    <dbReference type="NCBI Taxonomy" id="117903"/>
    <lineage>
        <taxon>Eukaryota</taxon>
        <taxon>Metazoa</taxon>
        <taxon>Spiralia</taxon>
        <taxon>Lophotrochozoa</taxon>
        <taxon>Platyhelminthes</taxon>
        <taxon>Monogenea</taxon>
        <taxon>Polyopisthocotylea</taxon>
        <taxon>Polystomatidea</taxon>
        <taxon>Polystomatidae</taxon>
        <taxon>Protopolystoma</taxon>
    </lineage>
</organism>
<feature type="compositionally biased region" description="Low complexity" evidence="1">
    <location>
        <begin position="169"/>
        <end position="183"/>
    </location>
</feature>
<evidence type="ECO:0000313" key="3">
    <source>
        <dbReference type="Proteomes" id="UP000784294"/>
    </source>
</evidence>